<comment type="caution">
    <text evidence="1">The sequence shown here is derived from an EMBL/GenBank/DDBJ whole genome shotgun (WGS) entry which is preliminary data.</text>
</comment>
<gene>
    <name evidence="1" type="ORF">I8752_25360</name>
</gene>
<evidence type="ECO:0000313" key="2">
    <source>
        <dbReference type="Proteomes" id="UP000662314"/>
    </source>
</evidence>
<dbReference type="EMBL" id="JAECZA010000228">
    <property type="protein sequence ID" value="MBH8576259.1"/>
    <property type="molecule type" value="Genomic_DNA"/>
</dbReference>
<keyword evidence="2" id="KW-1185">Reference proteome</keyword>
<proteinExistence type="predicted"/>
<evidence type="ECO:0000313" key="1">
    <source>
        <dbReference type="EMBL" id="MBH8576259.1"/>
    </source>
</evidence>
<reference evidence="1 2" key="1">
    <citation type="journal article" date="2021" name="Int. J. Syst. Evol. Microbiol.">
        <title>Amazonocrinis nigriterrae gen. nov., sp. nov., Atlanticothrix silvestris gen. nov., sp. nov. and Dendronalium phyllosphericum gen. nov., sp. nov., nostocacean cyanobacteria from Brazilian environments.</title>
        <authorList>
            <person name="Alvarenga D.O."/>
            <person name="Andreote A.P.D."/>
            <person name="Branco L.H.Z."/>
            <person name="Delbaje E."/>
            <person name="Cruz R.B."/>
            <person name="Varani A.M."/>
            <person name="Fiore M.F."/>
        </authorList>
    </citation>
    <scope>NUCLEOTIDE SEQUENCE [LARGE SCALE GENOMIC DNA]</scope>
    <source>
        <strain evidence="1 2">CENA369</strain>
    </source>
</reference>
<sequence>MQLNLEKTQQIGSQPLETSVLATDNDLVALAEKLSELEVPLKVLLQALAIAAYDKAAAYRYADNYLNNLKKQEQLLLESSSNLRDS</sequence>
<protein>
    <submittedName>
        <fullName evidence="1">Uncharacterized protein</fullName>
    </submittedName>
</protein>
<dbReference type="AlphaFoldDB" id="A0A8J7LHS6"/>
<accession>A0A8J7LHS6</accession>
<dbReference type="Proteomes" id="UP000662314">
    <property type="component" value="Unassembled WGS sequence"/>
</dbReference>
<organism evidence="1 2">
    <name type="scientific">Dendronalium phyllosphericum CENA369</name>
    <dbReference type="NCBI Taxonomy" id="1725256"/>
    <lineage>
        <taxon>Bacteria</taxon>
        <taxon>Bacillati</taxon>
        <taxon>Cyanobacteriota</taxon>
        <taxon>Cyanophyceae</taxon>
        <taxon>Nostocales</taxon>
        <taxon>Nostocaceae</taxon>
        <taxon>Dendronalium</taxon>
        <taxon>Dendronalium phyllosphericum</taxon>
    </lineage>
</organism>
<name>A0A8J7LHS6_9NOST</name>